<dbReference type="PANTHER" id="PTHR30126:SF39">
    <property type="entry name" value="HTH-TYPE TRANSCRIPTIONAL REGULATOR CYSL"/>
    <property type="match status" value="1"/>
</dbReference>
<dbReference type="EMBL" id="CP046415">
    <property type="protein sequence ID" value="QGT77862.1"/>
    <property type="molecule type" value="Genomic_DNA"/>
</dbReference>
<keyword evidence="7" id="KW-1185">Reference proteome</keyword>
<dbReference type="RefSeq" id="WP_136867078.1">
    <property type="nucleotide sequence ID" value="NZ_CP046415.1"/>
</dbReference>
<reference evidence="6 7" key="1">
    <citation type="submission" date="2019-11" db="EMBL/GenBank/DDBJ databases">
        <authorList>
            <person name="Zhang J."/>
            <person name="Sun C."/>
        </authorList>
    </citation>
    <scope>NUCLEOTIDE SEQUENCE [LARGE SCALE GENOMIC DNA]</scope>
    <source>
        <strain evidence="7">sp2</strain>
    </source>
</reference>
<dbReference type="Pfam" id="PF00126">
    <property type="entry name" value="HTH_1"/>
    <property type="match status" value="1"/>
</dbReference>
<dbReference type="SUPFAM" id="SSF46785">
    <property type="entry name" value="Winged helix' DNA-binding domain"/>
    <property type="match status" value="1"/>
</dbReference>
<evidence type="ECO:0000313" key="6">
    <source>
        <dbReference type="EMBL" id="QGT77862.1"/>
    </source>
</evidence>
<name>A0A6I6D8U4_9GAMM</name>
<feature type="domain" description="HTH lysR-type" evidence="5">
    <location>
        <begin position="1"/>
        <end position="58"/>
    </location>
</feature>
<gene>
    <name evidence="6" type="ORF">GM160_02540</name>
</gene>
<keyword evidence="2" id="KW-0805">Transcription regulation</keyword>
<dbReference type="InterPro" id="IPR005119">
    <property type="entry name" value="LysR_subst-bd"/>
</dbReference>
<accession>A0A6I6D8U4</accession>
<dbReference type="KEGG" id="ghl:GM160_02540"/>
<dbReference type="Proteomes" id="UP000427716">
    <property type="component" value="Chromosome"/>
</dbReference>
<dbReference type="Gene3D" id="1.10.10.10">
    <property type="entry name" value="Winged helix-like DNA-binding domain superfamily/Winged helix DNA-binding domain"/>
    <property type="match status" value="1"/>
</dbReference>
<dbReference type="GO" id="GO:0000976">
    <property type="term" value="F:transcription cis-regulatory region binding"/>
    <property type="evidence" value="ECO:0007669"/>
    <property type="project" value="TreeGrafter"/>
</dbReference>
<evidence type="ECO:0000313" key="7">
    <source>
        <dbReference type="Proteomes" id="UP000427716"/>
    </source>
</evidence>
<organism evidence="6 7">
    <name type="scientific">Guyparkeria halophila</name>
    <dbReference type="NCBI Taxonomy" id="47960"/>
    <lineage>
        <taxon>Bacteria</taxon>
        <taxon>Pseudomonadati</taxon>
        <taxon>Pseudomonadota</taxon>
        <taxon>Gammaproteobacteria</taxon>
        <taxon>Chromatiales</taxon>
        <taxon>Thioalkalibacteraceae</taxon>
        <taxon>Guyparkeria</taxon>
    </lineage>
</organism>
<dbReference type="FunFam" id="1.10.10.10:FF:000001">
    <property type="entry name" value="LysR family transcriptional regulator"/>
    <property type="match status" value="1"/>
</dbReference>
<dbReference type="PRINTS" id="PR00039">
    <property type="entry name" value="HTHLYSR"/>
</dbReference>
<dbReference type="PROSITE" id="PS50931">
    <property type="entry name" value="HTH_LYSR"/>
    <property type="match status" value="1"/>
</dbReference>
<evidence type="ECO:0000259" key="5">
    <source>
        <dbReference type="PROSITE" id="PS50931"/>
    </source>
</evidence>
<protein>
    <submittedName>
        <fullName evidence="6">LysR family transcriptional regulator</fullName>
    </submittedName>
</protein>
<sequence>MADRRLKVFNTVARLLSFTKAAEALHMTQPAVTFQVRQLEEHFDTRLFDRTHNRVTLTDVGHTVYEISERIFELYDEMDRRVKEMTGEIGGALNIGASMTVAENMLPALLGNFRQEHPDLSVRLKVGNTESVVSMVEHNVVDLALVEGSVTNKNLLVETCRRDELVVIMPPEHELVAFAEEGVPVEKLMKYPFICREEGSGTREVVISYMNDQGFAEGWDVCMELGSPEAIKGAVEAGMGLSIMSSAGISKELKLGLLTAVPLKPRLFRDFSFVRQRHKFRLPAMEQLLEFSRGYCRDSTPMHDLEVIQHTANGEEA</sequence>
<keyword evidence="3" id="KW-0238">DNA-binding</keyword>
<dbReference type="Gene3D" id="3.40.190.290">
    <property type="match status" value="1"/>
</dbReference>
<dbReference type="PANTHER" id="PTHR30126">
    <property type="entry name" value="HTH-TYPE TRANSCRIPTIONAL REGULATOR"/>
    <property type="match status" value="1"/>
</dbReference>
<dbReference type="Pfam" id="PF03466">
    <property type="entry name" value="LysR_substrate"/>
    <property type="match status" value="1"/>
</dbReference>
<dbReference type="CDD" id="cd08420">
    <property type="entry name" value="PBP2_CysL_like"/>
    <property type="match status" value="1"/>
</dbReference>
<dbReference type="SUPFAM" id="SSF53850">
    <property type="entry name" value="Periplasmic binding protein-like II"/>
    <property type="match status" value="1"/>
</dbReference>
<evidence type="ECO:0000256" key="1">
    <source>
        <dbReference type="ARBA" id="ARBA00009437"/>
    </source>
</evidence>
<dbReference type="InterPro" id="IPR036388">
    <property type="entry name" value="WH-like_DNA-bd_sf"/>
</dbReference>
<dbReference type="InterPro" id="IPR000847">
    <property type="entry name" value="LysR_HTH_N"/>
</dbReference>
<evidence type="ECO:0000256" key="4">
    <source>
        <dbReference type="ARBA" id="ARBA00023163"/>
    </source>
</evidence>
<dbReference type="GO" id="GO:0003700">
    <property type="term" value="F:DNA-binding transcription factor activity"/>
    <property type="evidence" value="ECO:0007669"/>
    <property type="project" value="InterPro"/>
</dbReference>
<proteinExistence type="inferred from homology"/>
<dbReference type="InterPro" id="IPR036390">
    <property type="entry name" value="WH_DNA-bd_sf"/>
</dbReference>
<keyword evidence="4" id="KW-0804">Transcription</keyword>
<comment type="similarity">
    <text evidence="1">Belongs to the LysR transcriptional regulatory family.</text>
</comment>
<dbReference type="AlphaFoldDB" id="A0A6I6D8U4"/>
<evidence type="ECO:0000256" key="2">
    <source>
        <dbReference type="ARBA" id="ARBA00023015"/>
    </source>
</evidence>
<evidence type="ECO:0000256" key="3">
    <source>
        <dbReference type="ARBA" id="ARBA00023125"/>
    </source>
</evidence>